<feature type="compositionally biased region" description="Polar residues" evidence="1">
    <location>
        <begin position="130"/>
        <end position="144"/>
    </location>
</feature>
<feature type="region of interest" description="Disordered" evidence="1">
    <location>
        <begin position="64"/>
        <end position="86"/>
    </location>
</feature>
<keyword evidence="4" id="KW-1185">Reference proteome</keyword>
<feature type="transmembrane region" description="Helical" evidence="2">
    <location>
        <begin position="38"/>
        <end position="56"/>
    </location>
</feature>
<organism evidence="3 4">
    <name type="scientific">Scylla paramamosain</name>
    <name type="common">Mud crab</name>
    <dbReference type="NCBI Taxonomy" id="85552"/>
    <lineage>
        <taxon>Eukaryota</taxon>
        <taxon>Metazoa</taxon>
        <taxon>Ecdysozoa</taxon>
        <taxon>Arthropoda</taxon>
        <taxon>Crustacea</taxon>
        <taxon>Multicrustacea</taxon>
        <taxon>Malacostraca</taxon>
        <taxon>Eumalacostraca</taxon>
        <taxon>Eucarida</taxon>
        <taxon>Decapoda</taxon>
        <taxon>Pleocyemata</taxon>
        <taxon>Brachyura</taxon>
        <taxon>Eubrachyura</taxon>
        <taxon>Portunoidea</taxon>
        <taxon>Portunidae</taxon>
        <taxon>Portuninae</taxon>
        <taxon>Scylla</taxon>
    </lineage>
</organism>
<name>A0AAW0V6T5_SCYPA</name>
<evidence type="ECO:0000313" key="3">
    <source>
        <dbReference type="EMBL" id="KAK8407636.1"/>
    </source>
</evidence>
<gene>
    <name evidence="3" type="ORF">O3P69_002289</name>
</gene>
<proteinExistence type="predicted"/>
<dbReference type="AlphaFoldDB" id="A0AAW0V6T5"/>
<keyword evidence="2" id="KW-0472">Membrane</keyword>
<protein>
    <submittedName>
        <fullName evidence="3">Uncharacterized protein</fullName>
    </submittedName>
</protein>
<dbReference type="Proteomes" id="UP001487740">
    <property type="component" value="Unassembled WGS sequence"/>
</dbReference>
<feature type="region of interest" description="Disordered" evidence="1">
    <location>
        <begin position="113"/>
        <end position="144"/>
    </location>
</feature>
<reference evidence="3 4" key="1">
    <citation type="submission" date="2023-03" db="EMBL/GenBank/DDBJ databases">
        <title>High-quality genome of Scylla paramamosain provides insights in environmental adaptation.</title>
        <authorList>
            <person name="Zhang L."/>
        </authorList>
    </citation>
    <scope>NUCLEOTIDE SEQUENCE [LARGE SCALE GENOMIC DNA]</scope>
    <source>
        <strain evidence="3">LZ_2023a</strain>
        <tissue evidence="3">Muscle</tissue>
    </source>
</reference>
<sequence length="144" mass="15066">MLRSLESLLLTFVGTMPALVMLVVFFNNQSFGSEGFSFLVVFAVVCACMSILIARIRLLGGQGSEAHTQTEDVESGQGGASSEDAPPIYETVVAKPPPYDCLYGSNHLPSCGGDDAEVEPGVSDGCSDSDLPTYTQAAQAPTPV</sequence>
<keyword evidence="2" id="KW-1133">Transmembrane helix</keyword>
<evidence type="ECO:0000256" key="2">
    <source>
        <dbReference type="SAM" id="Phobius"/>
    </source>
</evidence>
<keyword evidence="2" id="KW-0812">Transmembrane</keyword>
<accession>A0AAW0V6T5</accession>
<evidence type="ECO:0000256" key="1">
    <source>
        <dbReference type="SAM" id="MobiDB-lite"/>
    </source>
</evidence>
<comment type="caution">
    <text evidence="3">The sequence shown here is derived from an EMBL/GenBank/DDBJ whole genome shotgun (WGS) entry which is preliminary data.</text>
</comment>
<dbReference type="EMBL" id="JARAKH010000001">
    <property type="protein sequence ID" value="KAK8407636.1"/>
    <property type="molecule type" value="Genomic_DNA"/>
</dbReference>
<evidence type="ECO:0000313" key="4">
    <source>
        <dbReference type="Proteomes" id="UP001487740"/>
    </source>
</evidence>
<feature type="transmembrane region" description="Helical" evidence="2">
    <location>
        <begin position="7"/>
        <end position="26"/>
    </location>
</feature>